<dbReference type="PANTHER" id="PTHR43031:SF1">
    <property type="entry name" value="PYRIDINE NUCLEOTIDE-DISULPHIDE OXIDOREDUCTASE"/>
    <property type="match status" value="1"/>
</dbReference>
<dbReference type="SUPFAM" id="SSF52821">
    <property type="entry name" value="Rhodanese/Cell cycle control phosphatase"/>
    <property type="match status" value="1"/>
</dbReference>
<dbReference type="PANTHER" id="PTHR43031">
    <property type="entry name" value="FAD-DEPENDENT OXIDOREDUCTASE"/>
    <property type="match status" value="1"/>
</dbReference>
<name>A0AAU7WAX6_9MICO</name>
<evidence type="ECO:0000313" key="2">
    <source>
        <dbReference type="EMBL" id="XBX83370.1"/>
    </source>
</evidence>
<feature type="domain" description="Rhodanese" evidence="1">
    <location>
        <begin position="53"/>
        <end position="140"/>
    </location>
</feature>
<gene>
    <name evidence="2" type="ORF">ABIQ69_05495</name>
</gene>
<accession>A0AAU7WAX6</accession>
<dbReference type="InterPro" id="IPR050229">
    <property type="entry name" value="GlpE_sulfurtransferase"/>
</dbReference>
<dbReference type="InterPro" id="IPR036873">
    <property type="entry name" value="Rhodanese-like_dom_sf"/>
</dbReference>
<reference evidence="2" key="1">
    <citation type="submission" date="2024-05" db="EMBL/GenBank/DDBJ databases">
        <authorList>
            <person name="Yu L."/>
        </authorList>
    </citation>
    <scope>NUCLEOTIDE SEQUENCE</scope>
    <source>
        <strain evidence="2">G08B096</strain>
    </source>
</reference>
<dbReference type="AlphaFoldDB" id="A0AAU7WAX6"/>
<organism evidence="2">
    <name type="scientific">Agromyces sp. G08B096</name>
    <dbReference type="NCBI Taxonomy" id="3156399"/>
    <lineage>
        <taxon>Bacteria</taxon>
        <taxon>Bacillati</taxon>
        <taxon>Actinomycetota</taxon>
        <taxon>Actinomycetes</taxon>
        <taxon>Micrococcales</taxon>
        <taxon>Microbacteriaceae</taxon>
        <taxon>Agromyces</taxon>
    </lineage>
</organism>
<proteinExistence type="predicted"/>
<dbReference type="Pfam" id="PF00581">
    <property type="entry name" value="Rhodanese"/>
    <property type="match status" value="1"/>
</dbReference>
<dbReference type="RefSeq" id="WP_350349373.1">
    <property type="nucleotide sequence ID" value="NZ_CP158374.1"/>
</dbReference>
<dbReference type="EMBL" id="CP158374">
    <property type="protein sequence ID" value="XBX83370.1"/>
    <property type="molecule type" value="Genomic_DNA"/>
</dbReference>
<dbReference type="InterPro" id="IPR001763">
    <property type="entry name" value="Rhodanese-like_dom"/>
</dbReference>
<dbReference type="PROSITE" id="PS50206">
    <property type="entry name" value="RHODANESE_3"/>
    <property type="match status" value="1"/>
</dbReference>
<evidence type="ECO:0000259" key="1">
    <source>
        <dbReference type="PROSITE" id="PS50206"/>
    </source>
</evidence>
<dbReference type="Gene3D" id="3.40.250.10">
    <property type="entry name" value="Rhodanese-like domain"/>
    <property type="match status" value="1"/>
</dbReference>
<dbReference type="SMART" id="SM00450">
    <property type="entry name" value="RHOD"/>
    <property type="match status" value="1"/>
</dbReference>
<protein>
    <submittedName>
        <fullName evidence="2">Rhodanese-like domain-containing protein</fullName>
    </submittedName>
</protein>
<sequence>MTTPAAVTSPLFEHVAPAEAAIAHFRGRLGFETDPSDVRAALAEAAETGSPLGFVLVDTRSDAAWVQGHVPGALHLPTRRIAAESAGLLEPGTPVVVYCWSPGCNGATRAALEFALAGHPVKEMIGGFEYWVREGFPFETAEGVSAARPDPLTNVSSSGLTLGDAAEGAISCAC</sequence>